<keyword evidence="2" id="KW-1185">Reference proteome</keyword>
<gene>
    <name evidence="1" type="primary">ELO2_5</name>
    <name evidence="1" type="ORF">DSO57_1003595</name>
</gene>
<comment type="caution">
    <text evidence="1">The sequence shown here is derived from an EMBL/GenBank/DDBJ whole genome shotgun (WGS) entry which is preliminary data.</text>
</comment>
<dbReference type="EMBL" id="QTSX02002138">
    <property type="protein sequence ID" value="KAJ9078735.1"/>
    <property type="molecule type" value="Genomic_DNA"/>
</dbReference>
<dbReference type="Proteomes" id="UP001165960">
    <property type="component" value="Unassembled WGS sequence"/>
</dbReference>
<evidence type="ECO:0000313" key="2">
    <source>
        <dbReference type="Proteomes" id="UP001165960"/>
    </source>
</evidence>
<proteinExistence type="predicted"/>
<keyword evidence="1" id="KW-0808">Transferase</keyword>
<keyword evidence="1" id="KW-0012">Acyltransferase</keyword>
<dbReference type="EC" id="2.3.1.199" evidence="1"/>
<sequence length="130" mass="14621">MTALLCFTQLEGRTSVSWVPVLLNLGAHVLMYYYYFLATFNIKVWWKKSITVLQISQFVIDLAVIYFCLYTHMAFQKGGYTFGPCSGGEFAAYFGAGLLSSYLLLFVEFFVKAYTKPAANASKKIASKSL</sequence>
<organism evidence="1 2">
    <name type="scientific">Entomophthora muscae</name>
    <dbReference type="NCBI Taxonomy" id="34485"/>
    <lineage>
        <taxon>Eukaryota</taxon>
        <taxon>Fungi</taxon>
        <taxon>Fungi incertae sedis</taxon>
        <taxon>Zoopagomycota</taxon>
        <taxon>Entomophthoromycotina</taxon>
        <taxon>Entomophthoromycetes</taxon>
        <taxon>Entomophthorales</taxon>
        <taxon>Entomophthoraceae</taxon>
        <taxon>Entomophthora</taxon>
    </lineage>
</organism>
<reference evidence="1" key="1">
    <citation type="submission" date="2022-04" db="EMBL/GenBank/DDBJ databases">
        <title>Genome of the entomopathogenic fungus Entomophthora muscae.</title>
        <authorList>
            <person name="Elya C."/>
            <person name="Lovett B.R."/>
            <person name="Lee E."/>
            <person name="Macias A.M."/>
            <person name="Hajek A.E."/>
            <person name="De Bivort B.L."/>
            <person name="Kasson M.T."/>
            <person name="De Fine Licht H.H."/>
            <person name="Stajich J.E."/>
        </authorList>
    </citation>
    <scope>NUCLEOTIDE SEQUENCE</scope>
    <source>
        <strain evidence="1">Berkeley</strain>
    </source>
</reference>
<protein>
    <submittedName>
        <fullName evidence="1">Fatty acyl-CoA elongase/Polyunsaturated fatty acid specific elongation enzyme</fullName>
        <ecNumber evidence="1">2.3.1.199</ecNumber>
    </submittedName>
</protein>
<accession>A0ACC2TW70</accession>
<evidence type="ECO:0000313" key="1">
    <source>
        <dbReference type="EMBL" id="KAJ9078735.1"/>
    </source>
</evidence>
<name>A0ACC2TW70_9FUNG</name>